<accession>A0A938X0T6</accession>
<evidence type="ECO:0000259" key="2">
    <source>
        <dbReference type="Pfam" id="PF26018"/>
    </source>
</evidence>
<keyword evidence="4" id="KW-1185">Reference proteome</keyword>
<comment type="caution">
    <text evidence="3">The sequence shown here is derived from an EMBL/GenBank/DDBJ whole genome shotgun (WGS) entry which is preliminary data.</text>
</comment>
<protein>
    <submittedName>
        <fullName evidence="3">Uncharacterized protein</fullName>
    </submittedName>
</protein>
<proteinExistence type="predicted"/>
<gene>
    <name evidence="3" type="ORF">H6A13_02560</name>
</gene>
<dbReference type="RefSeq" id="WP_204908054.1">
    <property type="nucleotide sequence ID" value="NZ_JACJLV010000005.1"/>
</dbReference>
<dbReference type="Proteomes" id="UP000713880">
    <property type="component" value="Unassembled WGS sequence"/>
</dbReference>
<dbReference type="AlphaFoldDB" id="A0A938X0T6"/>
<feature type="domain" description="RND related beta-barrel" evidence="1">
    <location>
        <begin position="241"/>
        <end position="311"/>
    </location>
</feature>
<evidence type="ECO:0000313" key="4">
    <source>
        <dbReference type="Proteomes" id="UP000713880"/>
    </source>
</evidence>
<dbReference type="InterPro" id="IPR058729">
    <property type="entry name" value="Beta-barrel_RND-rel"/>
</dbReference>
<evidence type="ECO:0000313" key="3">
    <source>
        <dbReference type="EMBL" id="MBM6825988.1"/>
    </source>
</evidence>
<sequence>MSGNKMTNIEVYRKKWHFNIGIFIFGVIFIYLAATVLLYLTGNHVSIYEVREGSIQKDTAYTGLILREETVVTADTSGYVNYFPLEGSKVGAQTKVYCMTPDKLEFKSSGSEEDTQALSAEEQASVLQQTRSFSDSFDSDKFSDVYALKDRVSTILESKSTQSRQAQLDQMVIDGSQQLQIYNAATDGIILFSTDGCESVTMDTVTEDMISKADYKASYLQNNTYVNAGDPVYKLVRSDLWHIVLLLDDETAEELKENSSVSIKFSKDNQTAVAKLEIKKKGKQNYAFLTLDSSMIRYASDRYVDIELILEDQSGLKIPKSSVIKKDFYTVPEDYLSKNGSGVLIDDGSDSANFQEAEVYYRDNENGMIYLDADALKEGTVLRKEDSEDTYALKVKETLRGVYNINKGYAEFRQVQILCESDEYYIVESGSDYSLSNYDHIALSGEGIHENDVVF</sequence>
<reference evidence="3" key="1">
    <citation type="submission" date="2020-08" db="EMBL/GenBank/DDBJ databases">
        <authorList>
            <person name="Cejkova D."/>
            <person name="Kubasova T."/>
            <person name="Jahodarova E."/>
            <person name="Rychlik I."/>
        </authorList>
    </citation>
    <scope>NUCLEOTIDE SEQUENCE</scope>
    <source>
        <strain evidence="3">An420c</strain>
    </source>
</reference>
<name>A0A938X0T6_9CLOT</name>
<reference evidence="3" key="2">
    <citation type="journal article" date="2021" name="Sci. Rep.">
        <title>The distribution of antibiotic resistance genes in chicken gut microbiota commensals.</title>
        <authorList>
            <person name="Juricova H."/>
            <person name="Matiasovicova J."/>
            <person name="Kubasova T."/>
            <person name="Cejkova D."/>
            <person name="Rychlik I."/>
        </authorList>
    </citation>
    <scope>NUCLEOTIDE SEQUENCE</scope>
    <source>
        <strain evidence="3">An420c</strain>
    </source>
</reference>
<dbReference type="InterPro" id="IPR058709">
    <property type="entry name" value="BSH_RND-rel"/>
</dbReference>
<dbReference type="Pfam" id="PF26011">
    <property type="entry name" value="Beta-barrel_RND_rel"/>
    <property type="match status" value="1"/>
</dbReference>
<dbReference type="Pfam" id="PF26018">
    <property type="entry name" value="BSH_RND_rel"/>
    <property type="match status" value="1"/>
</dbReference>
<dbReference type="EMBL" id="JACJLV010000005">
    <property type="protein sequence ID" value="MBM6825988.1"/>
    <property type="molecule type" value="Genomic_DNA"/>
</dbReference>
<feature type="domain" description="RND related barrel-sandwich hybrid" evidence="2">
    <location>
        <begin position="69"/>
        <end position="236"/>
    </location>
</feature>
<organism evidence="3 4">
    <name type="scientific">Mordavella massiliensis</name>
    <dbReference type="NCBI Taxonomy" id="1871024"/>
    <lineage>
        <taxon>Bacteria</taxon>
        <taxon>Bacillati</taxon>
        <taxon>Bacillota</taxon>
        <taxon>Clostridia</taxon>
        <taxon>Eubacteriales</taxon>
        <taxon>Clostridiaceae</taxon>
        <taxon>Mordavella</taxon>
    </lineage>
</organism>
<evidence type="ECO:0000259" key="1">
    <source>
        <dbReference type="Pfam" id="PF26011"/>
    </source>
</evidence>